<dbReference type="EMBL" id="BSSQ01000003">
    <property type="protein sequence ID" value="GLX66467.1"/>
    <property type="molecule type" value="Genomic_DNA"/>
</dbReference>
<evidence type="ECO:0000313" key="2">
    <source>
        <dbReference type="Proteomes" id="UP001157114"/>
    </source>
</evidence>
<keyword evidence="2" id="KW-1185">Reference proteome</keyword>
<reference evidence="1 2" key="1">
    <citation type="submission" date="2023-03" db="EMBL/GenBank/DDBJ databases">
        <title>Draft genome sequence of the bacteria which degrade cell wall of Tricholomamatutake.</title>
        <authorList>
            <person name="Konishi Y."/>
            <person name="Fukuta Y."/>
            <person name="Shirasaka N."/>
        </authorList>
    </citation>
    <scope>NUCLEOTIDE SEQUENCE [LARGE SCALE GENOMIC DNA]</scope>
    <source>
        <strain evidence="2">mu1</strain>
    </source>
</reference>
<gene>
    <name evidence="1" type="ORF">MU1_08110</name>
</gene>
<comment type="caution">
    <text evidence="1">The sequence shown here is derived from an EMBL/GenBank/DDBJ whole genome shotgun (WGS) entry which is preliminary data.</text>
</comment>
<name>A0ABQ6G9W3_9BACL</name>
<protein>
    <submittedName>
        <fullName evidence="1">Uncharacterized protein</fullName>
    </submittedName>
</protein>
<sequence>MVKSTKKWATYTTGILRRNTNTNYAIVDVVNLNRYGSRKVIVQVYDWSSGAPIALPVFPCQTKSCTAKVGPNRSAYLYADVSKVQFKYEVRITRVIDVNLINNVFGLNKLFSPQSGNTVLERNLIKLYRRK</sequence>
<proteinExistence type="predicted"/>
<dbReference type="RefSeq" id="WP_284237165.1">
    <property type="nucleotide sequence ID" value="NZ_BSSQ01000003.1"/>
</dbReference>
<accession>A0ABQ6G9W3</accession>
<organism evidence="1 2">
    <name type="scientific">Paenibacillus glycanilyticus</name>
    <dbReference type="NCBI Taxonomy" id="126569"/>
    <lineage>
        <taxon>Bacteria</taxon>
        <taxon>Bacillati</taxon>
        <taxon>Bacillota</taxon>
        <taxon>Bacilli</taxon>
        <taxon>Bacillales</taxon>
        <taxon>Paenibacillaceae</taxon>
        <taxon>Paenibacillus</taxon>
    </lineage>
</organism>
<evidence type="ECO:0000313" key="1">
    <source>
        <dbReference type="EMBL" id="GLX66467.1"/>
    </source>
</evidence>
<dbReference type="Proteomes" id="UP001157114">
    <property type="component" value="Unassembled WGS sequence"/>
</dbReference>